<evidence type="ECO:0000256" key="3">
    <source>
        <dbReference type="ARBA" id="ARBA00022448"/>
    </source>
</evidence>
<evidence type="ECO:0000256" key="1">
    <source>
        <dbReference type="ARBA" id="ARBA00004196"/>
    </source>
</evidence>
<comment type="similarity">
    <text evidence="2">Belongs to the bacterial solute-binding protein 8 family.</text>
</comment>
<protein>
    <recommendedName>
        <fullName evidence="6">Fe/B12 periplasmic-binding domain-containing protein</fullName>
    </recommendedName>
</protein>
<name>A0A100YUG6_TRASO</name>
<dbReference type="SUPFAM" id="SSF53807">
    <property type="entry name" value="Helical backbone' metal receptor"/>
    <property type="match status" value="1"/>
</dbReference>
<dbReference type="PANTHER" id="PTHR30532">
    <property type="entry name" value="IRON III DICITRATE-BINDING PERIPLASMIC PROTEIN"/>
    <property type="match status" value="1"/>
</dbReference>
<gene>
    <name evidence="7" type="ORF">AUL39_09455</name>
</gene>
<evidence type="ECO:0000256" key="4">
    <source>
        <dbReference type="ARBA" id="ARBA00022729"/>
    </source>
</evidence>
<dbReference type="Pfam" id="PF01497">
    <property type="entry name" value="Peripla_BP_2"/>
    <property type="match status" value="1"/>
</dbReference>
<feature type="compositionally biased region" description="Low complexity" evidence="5">
    <location>
        <begin position="47"/>
        <end position="65"/>
    </location>
</feature>
<dbReference type="PROSITE" id="PS50983">
    <property type="entry name" value="FE_B12_PBP"/>
    <property type="match status" value="1"/>
</dbReference>
<dbReference type="Proteomes" id="UP000054078">
    <property type="component" value="Unassembled WGS sequence"/>
</dbReference>
<dbReference type="InterPro" id="IPR002491">
    <property type="entry name" value="ABC_transptr_periplasmic_BD"/>
</dbReference>
<keyword evidence="8" id="KW-1185">Reference proteome</keyword>
<dbReference type="PANTHER" id="PTHR30532:SF1">
    <property type="entry name" value="IRON(3+)-HYDROXAMATE-BINDING PROTEIN FHUD"/>
    <property type="match status" value="1"/>
</dbReference>
<sequence length="323" mass="34346">MMDEKIPALPVCAGGTMLQRREFLRLSVLLGAGILAGCAAQPDASASSTQSEGASDASSSTDATSTRVVAASRSLAQMAILAGMPPVGVTEDAADLDGLPADVETVGTPAKPSLEKIVALKPTLVLITAEVPTQKELESSLDSAGIAWRDVDVNGFDDYATHMAALTEMSGRDDLYQANVTDVSDAIAKVEESAADLPQVSYLALLVSSTKAKVAKSDYFACEIFDNLQMANVAEDDSSLDDLSVEAIVAADPTYVFVIPRGDEDKAKEVFEQDFQAQPAWASLSAVQAGRINVLPKDLFEYKPNERWAEAYSYILNLREQEG</sequence>
<dbReference type="InterPro" id="IPR051313">
    <property type="entry name" value="Bact_iron-sidero_bind"/>
</dbReference>
<proteinExistence type="inferred from homology"/>
<evidence type="ECO:0000256" key="2">
    <source>
        <dbReference type="ARBA" id="ARBA00008814"/>
    </source>
</evidence>
<feature type="domain" description="Fe/B12 periplasmic-binding" evidence="6">
    <location>
        <begin position="67"/>
        <end position="323"/>
    </location>
</feature>
<dbReference type="InterPro" id="IPR006311">
    <property type="entry name" value="TAT_signal"/>
</dbReference>
<organism evidence="7 8">
    <name type="scientific">Tractidigestivibacter scatoligenes</name>
    <name type="common">Olsenella scatoligenes</name>
    <dbReference type="NCBI Taxonomy" id="1299998"/>
    <lineage>
        <taxon>Bacteria</taxon>
        <taxon>Bacillati</taxon>
        <taxon>Actinomycetota</taxon>
        <taxon>Coriobacteriia</taxon>
        <taxon>Coriobacteriales</taxon>
        <taxon>Atopobiaceae</taxon>
        <taxon>Tractidigestivibacter</taxon>
    </lineage>
</organism>
<dbReference type="Gene3D" id="3.40.50.1980">
    <property type="entry name" value="Nitrogenase molybdenum iron protein domain"/>
    <property type="match status" value="2"/>
</dbReference>
<dbReference type="PROSITE" id="PS51318">
    <property type="entry name" value="TAT"/>
    <property type="match status" value="1"/>
</dbReference>
<dbReference type="OrthoDB" id="6495095at2"/>
<evidence type="ECO:0000256" key="5">
    <source>
        <dbReference type="SAM" id="MobiDB-lite"/>
    </source>
</evidence>
<comment type="subcellular location">
    <subcellularLocation>
        <location evidence="1">Cell envelope</location>
    </subcellularLocation>
</comment>
<dbReference type="STRING" id="1299998.AUL39_09455"/>
<keyword evidence="4" id="KW-0732">Signal</keyword>
<comment type="caution">
    <text evidence="7">The sequence shown here is derived from an EMBL/GenBank/DDBJ whole genome shotgun (WGS) entry which is preliminary data.</text>
</comment>
<dbReference type="EMBL" id="LOJF01000011">
    <property type="protein sequence ID" value="KUH57903.1"/>
    <property type="molecule type" value="Genomic_DNA"/>
</dbReference>
<keyword evidence="3" id="KW-0813">Transport</keyword>
<feature type="region of interest" description="Disordered" evidence="5">
    <location>
        <begin position="44"/>
        <end position="65"/>
    </location>
</feature>
<reference evidence="7 8" key="1">
    <citation type="submission" date="2015-12" db="EMBL/GenBank/DDBJ databases">
        <title>Draft Genome Sequence of Olsenella scatoligenes SK9K4T; a Producer of 3-Methylindole- (skatole) and 4-Methylphenol- (p-cresol) Isolated from Pig Feces.</title>
        <authorList>
            <person name="Li X."/>
            <person name="Borg B."/>
            <person name="Canibe N."/>
        </authorList>
    </citation>
    <scope>NUCLEOTIDE SEQUENCE [LARGE SCALE GENOMIC DNA]</scope>
    <source>
        <strain evidence="7 8">SK9K4</strain>
    </source>
</reference>
<evidence type="ECO:0000313" key="7">
    <source>
        <dbReference type="EMBL" id="KUH57903.1"/>
    </source>
</evidence>
<evidence type="ECO:0000313" key="8">
    <source>
        <dbReference type="Proteomes" id="UP000054078"/>
    </source>
</evidence>
<dbReference type="GO" id="GO:1901678">
    <property type="term" value="P:iron coordination entity transport"/>
    <property type="evidence" value="ECO:0007669"/>
    <property type="project" value="UniProtKB-ARBA"/>
</dbReference>
<evidence type="ECO:0000259" key="6">
    <source>
        <dbReference type="PROSITE" id="PS50983"/>
    </source>
</evidence>
<dbReference type="AlphaFoldDB" id="A0A100YUG6"/>
<dbReference type="GO" id="GO:0030288">
    <property type="term" value="C:outer membrane-bounded periplasmic space"/>
    <property type="evidence" value="ECO:0007669"/>
    <property type="project" value="TreeGrafter"/>
</dbReference>
<accession>A0A100YUG6</accession>